<dbReference type="EMBL" id="FTNM01000001">
    <property type="protein sequence ID" value="SIQ62125.1"/>
    <property type="molecule type" value="Genomic_DNA"/>
</dbReference>
<dbReference type="PANTHER" id="PTHR12863">
    <property type="entry name" value="FATTY ACID HYDROXYLASE"/>
    <property type="match status" value="1"/>
</dbReference>
<feature type="transmembrane region" description="Helical" evidence="14">
    <location>
        <begin position="131"/>
        <end position="154"/>
    </location>
</feature>
<dbReference type="GO" id="GO:0005506">
    <property type="term" value="F:iron ion binding"/>
    <property type="evidence" value="ECO:0007669"/>
    <property type="project" value="InterPro"/>
</dbReference>
<evidence type="ECO:0000256" key="4">
    <source>
        <dbReference type="ARBA" id="ARBA00022692"/>
    </source>
</evidence>
<keyword evidence="5" id="KW-0479">Metal-binding</keyword>
<evidence type="ECO:0000256" key="14">
    <source>
        <dbReference type="SAM" id="Phobius"/>
    </source>
</evidence>
<evidence type="ECO:0000256" key="5">
    <source>
        <dbReference type="ARBA" id="ARBA00022723"/>
    </source>
</evidence>
<dbReference type="InterPro" id="IPR014430">
    <property type="entry name" value="Scs7"/>
</dbReference>
<feature type="transmembrane region" description="Helical" evidence="14">
    <location>
        <begin position="107"/>
        <end position="125"/>
    </location>
</feature>
<comment type="subcellular location">
    <subcellularLocation>
        <location evidence="2">Endoplasmic reticulum membrane</location>
        <topology evidence="2">Multi-pass membrane protein</topology>
    </subcellularLocation>
</comment>
<evidence type="ECO:0000256" key="2">
    <source>
        <dbReference type="ARBA" id="ARBA00004477"/>
    </source>
</evidence>
<name>A0A1N6U947_9BACT</name>
<dbReference type="STRING" id="1077936.SAMN05421545_0759"/>
<dbReference type="GO" id="GO:0080132">
    <property type="term" value="F:fatty acid 2-hydroxylase activity"/>
    <property type="evidence" value="ECO:0007669"/>
    <property type="project" value="InterPro"/>
</dbReference>
<evidence type="ECO:0000256" key="3">
    <source>
        <dbReference type="ARBA" id="ARBA00022516"/>
    </source>
</evidence>
<keyword evidence="13" id="KW-0275">Fatty acid biosynthesis</keyword>
<evidence type="ECO:0000256" key="11">
    <source>
        <dbReference type="ARBA" id="ARBA00023098"/>
    </source>
</evidence>
<dbReference type="RefSeq" id="WP_007652304.1">
    <property type="nucleotide sequence ID" value="NZ_FTNM01000001.1"/>
</dbReference>
<feature type="domain" description="Fatty acid hydroxylase" evidence="15">
    <location>
        <begin position="58"/>
        <end position="196"/>
    </location>
</feature>
<dbReference type="Pfam" id="PF04116">
    <property type="entry name" value="FA_hydroxylase"/>
    <property type="match status" value="1"/>
</dbReference>
<feature type="transmembrane region" description="Helical" evidence="14">
    <location>
        <begin position="25"/>
        <end position="49"/>
    </location>
</feature>
<evidence type="ECO:0000256" key="7">
    <source>
        <dbReference type="ARBA" id="ARBA00022832"/>
    </source>
</evidence>
<reference evidence="17" key="1">
    <citation type="submission" date="2017-01" db="EMBL/GenBank/DDBJ databases">
        <authorList>
            <person name="Varghese N."/>
            <person name="Submissions S."/>
        </authorList>
    </citation>
    <scope>NUCLEOTIDE SEQUENCE [LARGE SCALE GENOMIC DNA]</scope>
    <source>
        <strain evidence="17">DM9</strain>
    </source>
</reference>
<keyword evidence="8" id="KW-0862">Zinc</keyword>
<organism evidence="16 17">
    <name type="scientific">Pontibacter lucknowensis</name>
    <dbReference type="NCBI Taxonomy" id="1077936"/>
    <lineage>
        <taxon>Bacteria</taxon>
        <taxon>Pseudomonadati</taxon>
        <taxon>Bacteroidota</taxon>
        <taxon>Cytophagia</taxon>
        <taxon>Cytophagales</taxon>
        <taxon>Hymenobacteraceae</taxon>
        <taxon>Pontibacter</taxon>
    </lineage>
</organism>
<evidence type="ECO:0000256" key="13">
    <source>
        <dbReference type="ARBA" id="ARBA00023160"/>
    </source>
</evidence>
<keyword evidence="4 14" id="KW-0812">Transmembrane</keyword>
<dbReference type="AlphaFoldDB" id="A0A1N6U947"/>
<accession>A0A1N6U947</accession>
<evidence type="ECO:0000313" key="16">
    <source>
        <dbReference type="EMBL" id="SIQ62125.1"/>
    </source>
</evidence>
<keyword evidence="6" id="KW-0256">Endoplasmic reticulum</keyword>
<evidence type="ECO:0000256" key="8">
    <source>
        <dbReference type="ARBA" id="ARBA00022833"/>
    </source>
</evidence>
<dbReference type="InterPro" id="IPR006694">
    <property type="entry name" value="Fatty_acid_hydroxylase"/>
</dbReference>
<dbReference type="OrthoDB" id="9784228at2"/>
<protein>
    <submittedName>
        <fullName evidence="16">Sterol desaturase/sphingolipid hydroxylase, fatty acid hydroxylase superfamily</fullName>
    </submittedName>
</protein>
<keyword evidence="17" id="KW-1185">Reference proteome</keyword>
<keyword evidence="12 14" id="KW-0472">Membrane</keyword>
<evidence type="ECO:0000256" key="10">
    <source>
        <dbReference type="ARBA" id="ARBA00023002"/>
    </source>
</evidence>
<dbReference type="GO" id="GO:0016020">
    <property type="term" value="C:membrane"/>
    <property type="evidence" value="ECO:0007669"/>
    <property type="project" value="InterPro"/>
</dbReference>
<evidence type="ECO:0000256" key="6">
    <source>
        <dbReference type="ARBA" id="ARBA00022824"/>
    </source>
</evidence>
<evidence type="ECO:0000256" key="12">
    <source>
        <dbReference type="ARBA" id="ARBA00023136"/>
    </source>
</evidence>
<gene>
    <name evidence="16" type="ORF">SAMN05421545_0759</name>
</gene>
<keyword evidence="7" id="KW-0276">Fatty acid metabolism</keyword>
<keyword evidence="10" id="KW-0560">Oxidoreductase</keyword>
<dbReference type="Proteomes" id="UP000185924">
    <property type="component" value="Unassembled WGS sequence"/>
</dbReference>
<dbReference type="GO" id="GO:0006633">
    <property type="term" value="P:fatty acid biosynthetic process"/>
    <property type="evidence" value="ECO:0007669"/>
    <property type="project" value="UniProtKB-KW"/>
</dbReference>
<dbReference type="PANTHER" id="PTHR12863:SF1">
    <property type="entry name" value="FATTY ACID 2-HYDROXYLASE"/>
    <property type="match status" value="1"/>
</dbReference>
<feature type="transmembrane region" description="Helical" evidence="14">
    <location>
        <begin position="55"/>
        <end position="77"/>
    </location>
</feature>
<evidence type="ECO:0000313" key="17">
    <source>
        <dbReference type="Proteomes" id="UP000185924"/>
    </source>
</evidence>
<sequence length="204" mass="23777">MKPNHKGQAQIFQNPVLERLTRTHIALPISIFIVIAIGLIYYGITYSFINVLEAIGFFLLGWLIFSLIEYCAHRFVFHMDTDTPMKERIQYTFHGNHHEYPKDKERLAMPPIVSLFIASFFFFVFKLIFGQFVFGVVAGLLFGYALYLFVHYAVHAYAPPKNFLKQLWIHHSIHHYKDPNVAYGVSSPLWDYILGTMPKRTNSK</sequence>
<comment type="cofactor">
    <cofactor evidence="1">
        <name>Zn(2+)</name>
        <dbReference type="ChEBI" id="CHEBI:29105"/>
    </cofactor>
</comment>
<keyword evidence="3" id="KW-0444">Lipid biosynthesis</keyword>
<proteinExistence type="predicted"/>
<keyword evidence="9 14" id="KW-1133">Transmembrane helix</keyword>
<keyword evidence="11" id="KW-0443">Lipid metabolism</keyword>
<evidence type="ECO:0000256" key="1">
    <source>
        <dbReference type="ARBA" id="ARBA00001947"/>
    </source>
</evidence>
<evidence type="ECO:0000256" key="9">
    <source>
        <dbReference type="ARBA" id="ARBA00022989"/>
    </source>
</evidence>
<evidence type="ECO:0000259" key="15">
    <source>
        <dbReference type="Pfam" id="PF04116"/>
    </source>
</evidence>